<sequence>MTLQELLENIPAAEKGKRVPSVVKLAKESVPFVTDTIDADTSVTVYSNGYVLYQKNQWVTVFPLHGCTDYVYKDPNVKSFIPFEEFMDQPWQVRVLMEGYDRMEHNCERRKEGRAVSIDIDNNEAGHIELSDMGAGDALRILVERESKREEEELLHENLERLTKRQREVLILCAGEGKTSLEAAKLLGISRQAVSENLRKSLRHMRKIYGVDEKCGGRNCFCRI</sequence>
<dbReference type="InterPro" id="IPR036388">
    <property type="entry name" value="WH-like_DNA-bd_sf"/>
</dbReference>
<evidence type="ECO:0000313" key="2">
    <source>
        <dbReference type="EMBL" id="MSS13839.1"/>
    </source>
</evidence>
<dbReference type="AlphaFoldDB" id="A0A6L5X0E2"/>
<reference evidence="2 3" key="1">
    <citation type="submission" date="2019-08" db="EMBL/GenBank/DDBJ databases">
        <title>In-depth cultivation of the pig gut microbiome towards novel bacterial diversity and tailored functional studies.</title>
        <authorList>
            <person name="Wylensek D."/>
            <person name="Hitch T.C.A."/>
            <person name="Clavel T."/>
        </authorList>
    </citation>
    <scope>NUCLEOTIDE SEQUENCE [LARGE SCALE GENOMIC DNA]</scope>
    <source>
        <strain evidence="2 3">Oil+RF-744-WCA-WT-11</strain>
    </source>
</reference>
<name>A0A6L5X0E2_9FIRM</name>
<protein>
    <submittedName>
        <fullName evidence="2">Sigma-70 family RNA polymerase sigma factor</fullName>
    </submittedName>
</protein>
<keyword evidence="3" id="KW-1185">Reference proteome</keyword>
<comment type="caution">
    <text evidence="2">The sequence shown here is derived from an EMBL/GenBank/DDBJ whole genome shotgun (WGS) entry which is preliminary data.</text>
</comment>
<feature type="domain" description="RNA polymerase sigma factor 70 region 4 type 2" evidence="1">
    <location>
        <begin position="154"/>
        <end position="205"/>
    </location>
</feature>
<dbReference type="NCBIfam" id="TIGR02937">
    <property type="entry name" value="sigma70-ECF"/>
    <property type="match status" value="1"/>
</dbReference>
<dbReference type="SUPFAM" id="SSF88659">
    <property type="entry name" value="Sigma3 and sigma4 domains of RNA polymerase sigma factors"/>
    <property type="match status" value="1"/>
</dbReference>
<dbReference type="GO" id="GO:0003677">
    <property type="term" value="F:DNA binding"/>
    <property type="evidence" value="ECO:0007669"/>
    <property type="project" value="InterPro"/>
</dbReference>
<organism evidence="2 3">
    <name type="scientific">Porcincola intestinalis</name>
    <dbReference type="NCBI Taxonomy" id="2606632"/>
    <lineage>
        <taxon>Bacteria</taxon>
        <taxon>Bacillati</taxon>
        <taxon>Bacillota</taxon>
        <taxon>Clostridia</taxon>
        <taxon>Lachnospirales</taxon>
        <taxon>Lachnospiraceae</taxon>
        <taxon>Porcincola</taxon>
    </lineage>
</organism>
<evidence type="ECO:0000313" key="3">
    <source>
        <dbReference type="Proteomes" id="UP000481852"/>
    </source>
</evidence>
<gene>
    <name evidence="2" type="ORF">FYJ35_02075</name>
</gene>
<proteinExistence type="predicted"/>
<dbReference type="Pfam" id="PF08281">
    <property type="entry name" value="Sigma70_r4_2"/>
    <property type="match status" value="1"/>
</dbReference>
<dbReference type="EMBL" id="VULZ01000001">
    <property type="protein sequence ID" value="MSS13839.1"/>
    <property type="molecule type" value="Genomic_DNA"/>
</dbReference>
<dbReference type="InterPro" id="IPR013324">
    <property type="entry name" value="RNA_pol_sigma_r3/r4-like"/>
</dbReference>
<dbReference type="Gene3D" id="1.10.10.10">
    <property type="entry name" value="Winged helix-like DNA-binding domain superfamily/Winged helix DNA-binding domain"/>
    <property type="match status" value="1"/>
</dbReference>
<dbReference type="GO" id="GO:0006352">
    <property type="term" value="P:DNA-templated transcription initiation"/>
    <property type="evidence" value="ECO:0007669"/>
    <property type="project" value="InterPro"/>
</dbReference>
<accession>A0A6L5X0E2</accession>
<dbReference type="InterPro" id="IPR014284">
    <property type="entry name" value="RNA_pol_sigma-70_dom"/>
</dbReference>
<dbReference type="GO" id="GO:0016987">
    <property type="term" value="F:sigma factor activity"/>
    <property type="evidence" value="ECO:0007669"/>
    <property type="project" value="InterPro"/>
</dbReference>
<dbReference type="RefSeq" id="WP_154522397.1">
    <property type="nucleotide sequence ID" value="NZ_JAQYJL010000019.1"/>
</dbReference>
<evidence type="ECO:0000259" key="1">
    <source>
        <dbReference type="Pfam" id="PF08281"/>
    </source>
</evidence>
<dbReference type="Proteomes" id="UP000481852">
    <property type="component" value="Unassembled WGS sequence"/>
</dbReference>
<dbReference type="InterPro" id="IPR013249">
    <property type="entry name" value="RNA_pol_sigma70_r4_t2"/>
</dbReference>